<dbReference type="Gene3D" id="3.30.750.44">
    <property type="match status" value="1"/>
</dbReference>
<dbReference type="EMBL" id="CP000828">
    <property type="protein sequence ID" value="ABW29641.1"/>
    <property type="molecule type" value="Genomic_DNA"/>
</dbReference>
<evidence type="ECO:0000313" key="16">
    <source>
        <dbReference type="EMBL" id="ABW29641.1"/>
    </source>
</evidence>
<dbReference type="InterPro" id="IPR036034">
    <property type="entry name" value="PDZ_sf"/>
</dbReference>
<comment type="subcellular location">
    <subcellularLocation>
        <location evidence="1">Cellular thylakoid lumen</location>
    </subcellularLocation>
</comment>
<keyword evidence="5 13" id="KW-0378">Hydrolase</keyword>
<dbReference type="PROSITE" id="PS50106">
    <property type="entry name" value="PDZ"/>
    <property type="match status" value="1"/>
</dbReference>
<dbReference type="OrthoDB" id="9812068at2"/>
<evidence type="ECO:0000256" key="3">
    <source>
        <dbReference type="ARBA" id="ARBA00022670"/>
    </source>
</evidence>
<dbReference type="MEROPS" id="S41.008"/>
<dbReference type="NCBIfam" id="TIGR00225">
    <property type="entry name" value="prc"/>
    <property type="match status" value="1"/>
</dbReference>
<evidence type="ECO:0000256" key="13">
    <source>
        <dbReference type="RuleBase" id="RU004404"/>
    </source>
</evidence>
<dbReference type="InterPro" id="IPR005151">
    <property type="entry name" value="Tail-specific_protease"/>
</dbReference>
<dbReference type="CDD" id="cd07560">
    <property type="entry name" value="Peptidase_S41_CPP"/>
    <property type="match status" value="1"/>
</dbReference>
<dbReference type="SMART" id="SM00245">
    <property type="entry name" value="TSPc"/>
    <property type="match status" value="1"/>
</dbReference>
<keyword evidence="6 13" id="KW-0720">Serine protease</keyword>
<evidence type="ECO:0000256" key="4">
    <source>
        <dbReference type="ARBA" id="ARBA00022729"/>
    </source>
</evidence>
<evidence type="ECO:0000256" key="2">
    <source>
        <dbReference type="ARBA" id="ARBA00009179"/>
    </source>
</evidence>
<keyword evidence="17" id="KW-1185">Reference proteome</keyword>
<proteinExistence type="inferred from homology"/>
<dbReference type="Proteomes" id="UP000000268">
    <property type="component" value="Chromosome"/>
</dbReference>
<dbReference type="PANTHER" id="PTHR32060">
    <property type="entry name" value="TAIL-SPECIFIC PROTEASE"/>
    <property type="match status" value="1"/>
</dbReference>
<protein>
    <recommendedName>
        <fullName evidence="11">Carboxyl-terminal-processing protease</fullName>
        <ecNumber evidence="10">3.4.21.102</ecNumber>
    </recommendedName>
    <alternativeName>
        <fullName evidence="12">CtpA</fullName>
    </alternativeName>
</protein>
<evidence type="ECO:0000256" key="8">
    <source>
        <dbReference type="ARBA" id="ARBA00051784"/>
    </source>
</evidence>
<dbReference type="GO" id="GO:0007165">
    <property type="term" value="P:signal transduction"/>
    <property type="evidence" value="ECO:0007669"/>
    <property type="project" value="TreeGrafter"/>
</dbReference>
<dbReference type="Pfam" id="PF03572">
    <property type="entry name" value="Peptidase_S41"/>
    <property type="match status" value="1"/>
</dbReference>
<evidence type="ECO:0000256" key="12">
    <source>
        <dbReference type="ARBA" id="ARBA00080563"/>
    </source>
</evidence>
<dbReference type="eggNOG" id="COG0793">
    <property type="taxonomic scope" value="Bacteria"/>
</dbReference>
<feature type="chain" id="PRO_5002748216" description="Carboxyl-terminal-processing protease" evidence="14">
    <location>
        <begin position="27"/>
        <end position="410"/>
    </location>
</feature>
<evidence type="ECO:0000256" key="5">
    <source>
        <dbReference type="ARBA" id="ARBA00022801"/>
    </source>
</evidence>
<keyword evidence="4 14" id="KW-0732">Signal</keyword>
<dbReference type="Pfam" id="PF17820">
    <property type="entry name" value="PDZ_6"/>
    <property type="match status" value="1"/>
</dbReference>
<evidence type="ECO:0000313" key="17">
    <source>
        <dbReference type="Proteomes" id="UP000000268"/>
    </source>
</evidence>
<dbReference type="SMART" id="SM00228">
    <property type="entry name" value="PDZ"/>
    <property type="match status" value="1"/>
</dbReference>
<evidence type="ECO:0000256" key="9">
    <source>
        <dbReference type="ARBA" id="ARBA00053093"/>
    </source>
</evidence>
<keyword evidence="3 13" id="KW-0645">Protease</keyword>
<comment type="similarity">
    <text evidence="2 13">Belongs to the peptidase S41A family.</text>
</comment>
<evidence type="ECO:0000256" key="10">
    <source>
        <dbReference type="ARBA" id="ARBA00066637"/>
    </source>
</evidence>
<dbReference type="InterPro" id="IPR041489">
    <property type="entry name" value="PDZ_6"/>
</dbReference>
<feature type="signal peptide" evidence="14">
    <location>
        <begin position="1"/>
        <end position="26"/>
    </location>
</feature>
<evidence type="ECO:0000256" key="7">
    <source>
        <dbReference type="ARBA" id="ARBA00023078"/>
    </source>
</evidence>
<dbReference type="NCBIfam" id="NF045588">
    <property type="entry name" value="Cterm_S41_CtpA"/>
    <property type="match status" value="1"/>
</dbReference>
<gene>
    <name evidence="16" type="ordered locus">AM1_4667</name>
</gene>
<evidence type="ECO:0000256" key="14">
    <source>
        <dbReference type="SAM" id="SignalP"/>
    </source>
</evidence>
<evidence type="ECO:0000256" key="1">
    <source>
        <dbReference type="ARBA" id="ARBA00004518"/>
    </source>
</evidence>
<evidence type="ECO:0000256" key="11">
    <source>
        <dbReference type="ARBA" id="ARBA00069724"/>
    </source>
</evidence>
<dbReference type="HOGENOM" id="CLU_017295_0_0_3"/>
<dbReference type="STRING" id="329726.AM1_4667"/>
<evidence type="ECO:0000259" key="15">
    <source>
        <dbReference type="PROSITE" id="PS50106"/>
    </source>
</evidence>
<dbReference type="FunFam" id="3.30.750.44:FF:000002">
    <property type="entry name" value="carboxyl-terminal-processing peptidase 2, chloroplastic"/>
    <property type="match status" value="1"/>
</dbReference>
<accession>B0C0E9</accession>
<dbReference type="AlphaFoldDB" id="B0C0E9"/>
<dbReference type="KEGG" id="amr:AM1_4667"/>
<dbReference type="PANTHER" id="PTHR32060:SF30">
    <property type="entry name" value="CARBOXY-TERMINAL PROCESSING PROTEASE CTPA"/>
    <property type="match status" value="1"/>
</dbReference>
<dbReference type="Gene3D" id="2.30.42.10">
    <property type="match status" value="1"/>
</dbReference>
<keyword evidence="7" id="KW-0793">Thylakoid</keyword>
<dbReference type="InterPro" id="IPR029045">
    <property type="entry name" value="ClpP/crotonase-like_dom_sf"/>
</dbReference>
<dbReference type="InterPro" id="IPR004447">
    <property type="entry name" value="Peptidase_S41A"/>
</dbReference>
<dbReference type="GO" id="GO:0031979">
    <property type="term" value="C:plasma membrane-derived thylakoid lumen"/>
    <property type="evidence" value="ECO:0007669"/>
    <property type="project" value="UniProtKB-SubCell"/>
</dbReference>
<dbReference type="CDD" id="cd06782">
    <property type="entry name" value="cpPDZ_CPP-like"/>
    <property type="match status" value="1"/>
</dbReference>
<dbReference type="FunFam" id="2.30.42.10:FF:000063">
    <property type="entry name" value="Peptidase, S41 family"/>
    <property type="match status" value="1"/>
</dbReference>
<dbReference type="RefSeq" id="WP_012164941.1">
    <property type="nucleotide sequence ID" value="NC_009925.1"/>
</dbReference>
<comment type="function">
    <text evidence="9">Cleavage of the 16 C-terminal residues from the D1 precursor of photosystem II (PSII). This proteolytic processing is necessary to allow the light-driven assembly of the oxygen-evolving cluster (a tetranuclear manganese), which is responsible for photosynthetic water oxidation.</text>
</comment>
<dbReference type="GO" id="GO:0030288">
    <property type="term" value="C:outer membrane-bounded periplasmic space"/>
    <property type="evidence" value="ECO:0007669"/>
    <property type="project" value="TreeGrafter"/>
</dbReference>
<dbReference type="GO" id="GO:0006508">
    <property type="term" value="P:proteolysis"/>
    <property type="evidence" value="ECO:0007669"/>
    <property type="project" value="UniProtKB-KW"/>
</dbReference>
<dbReference type="EC" id="3.4.21.102" evidence="10"/>
<dbReference type="SUPFAM" id="SSF52096">
    <property type="entry name" value="ClpP/crotonase"/>
    <property type="match status" value="1"/>
</dbReference>
<dbReference type="Gene3D" id="3.90.226.10">
    <property type="entry name" value="2-enoyl-CoA Hydratase, Chain A, domain 1"/>
    <property type="match status" value="1"/>
</dbReference>
<dbReference type="FunFam" id="3.90.226.10:FF:000023">
    <property type="entry name" value="Carboxyl-terminal processing protease"/>
    <property type="match status" value="1"/>
</dbReference>
<organism evidence="16 17">
    <name type="scientific">Acaryochloris marina (strain MBIC 11017)</name>
    <dbReference type="NCBI Taxonomy" id="329726"/>
    <lineage>
        <taxon>Bacteria</taxon>
        <taxon>Bacillati</taxon>
        <taxon>Cyanobacteriota</taxon>
        <taxon>Cyanophyceae</taxon>
        <taxon>Acaryochloridales</taxon>
        <taxon>Acaryochloridaceae</taxon>
        <taxon>Acaryochloris</taxon>
    </lineage>
</organism>
<feature type="domain" description="PDZ" evidence="15">
    <location>
        <begin position="97"/>
        <end position="167"/>
    </location>
</feature>
<dbReference type="InterPro" id="IPR001478">
    <property type="entry name" value="PDZ"/>
</dbReference>
<sequence length="410" mass="44686">MIKRIVSYIFILQFALSLAIAPPAIALTEEQLLYNEAWRLVDQAYVDDSFNHQDWRTVRQKALTTQMPDRESTYKAIRDMLDSLGDPFTRLLQPKQYQSLKTSTSGELTGVGLQIIQNEESGYLEVLAPIEGSPAASAGVQAADQILKIDNIPTTDLSLDEAAERMRGPIGSTVKLKVERPDQGVLLFPIKRDRIAINPVFAELRPQPNGQDIGFIRLRQFNANATQEMQAAITRLEAEGAEGYILDLRNNPGGLLQAGVEIAQMWLDPSPIVYTVDRQGIRNSFDSKAGSLTDAPLIVLVNRGSASASEILAGALQDNGRAQLVGEQTFGKGSIQSLFNLSDGSGLAITIAKYETPSHRNINKVGIKPDKIVALKTLRSDQVGTDADTQYQQALKLLAEPAVIASATST</sequence>
<name>B0C0E9_ACAM1</name>
<dbReference type="GO" id="GO:0004252">
    <property type="term" value="F:serine-type endopeptidase activity"/>
    <property type="evidence" value="ECO:0007669"/>
    <property type="project" value="UniProtKB-EC"/>
</dbReference>
<dbReference type="InterPro" id="IPR054621">
    <property type="entry name" value="Cterm_S41_CtpA"/>
</dbReference>
<dbReference type="SUPFAM" id="SSF50156">
    <property type="entry name" value="PDZ domain-like"/>
    <property type="match status" value="1"/>
</dbReference>
<evidence type="ECO:0000256" key="6">
    <source>
        <dbReference type="ARBA" id="ARBA00022825"/>
    </source>
</evidence>
<comment type="catalytic activity">
    <reaction evidence="8">
        <text>The enzyme shows specific recognition of a C-terminal tripeptide, Xaa-Yaa-Zaa, in which Xaa is preferably Ala or Leu, Yaa is preferably Ala or Tyr, and Zaa is preferably Ala, but then cleaves at a variable distance from the C-terminus. A typical cleavage is -Ala-Ala-|-Arg-Ala-Ala-Lys-Glu-Asn-Tyr-Ala-Leu-Ala-Ala.</text>
        <dbReference type="EC" id="3.4.21.102"/>
    </reaction>
</comment>
<reference evidence="16 17" key="1">
    <citation type="journal article" date="2008" name="Proc. Natl. Acad. Sci. U.S.A.">
        <title>Niche adaptation and genome expansion in the chlorophyll d-producing cyanobacterium Acaryochloris marina.</title>
        <authorList>
            <person name="Swingley W.D."/>
            <person name="Chen M."/>
            <person name="Cheung P.C."/>
            <person name="Conrad A.L."/>
            <person name="Dejesa L.C."/>
            <person name="Hao J."/>
            <person name="Honchak B.M."/>
            <person name="Karbach L.E."/>
            <person name="Kurdoglu A."/>
            <person name="Lahiri S."/>
            <person name="Mastrian S.D."/>
            <person name="Miyashita H."/>
            <person name="Page L."/>
            <person name="Ramakrishna P."/>
            <person name="Satoh S."/>
            <person name="Sattley W.M."/>
            <person name="Shimada Y."/>
            <person name="Taylor H.L."/>
            <person name="Tomo T."/>
            <person name="Tsuchiya T."/>
            <person name="Wang Z.T."/>
            <person name="Raymond J."/>
            <person name="Mimuro M."/>
            <person name="Blankenship R.E."/>
            <person name="Touchman J.W."/>
        </authorList>
    </citation>
    <scope>NUCLEOTIDE SEQUENCE [LARGE SCALE GENOMIC DNA]</scope>
    <source>
        <strain evidence="17">MBIC 11017</strain>
    </source>
</reference>